<keyword evidence="3" id="KW-1185">Reference proteome</keyword>
<reference evidence="2 3" key="1">
    <citation type="journal article" date="2019" name="Int. J. Syst. Evol. Microbiol.">
        <title>The Global Catalogue of Microorganisms (GCM) 10K type strain sequencing project: providing services to taxonomists for standard genome sequencing and annotation.</title>
        <authorList>
            <consortium name="The Broad Institute Genomics Platform"/>
            <consortium name="The Broad Institute Genome Sequencing Center for Infectious Disease"/>
            <person name="Wu L."/>
            <person name="Ma J."/>
        </authorList>
    </citation>
    <scope>NUCLEOTIDE SEQUENCE [LARGE SCALE GENOMIC DNA]</scope>
    <source>
        <strain evidence="2 3">JCM 14942</strain>
    </source>
</reference>
<proteinExistence type="predicted"/>
<evidence type="ECO:0000313" key="2">
    <source>
        <dbReference type="EMBL" id="GAA1531841.1"/>
    </source>
</evidence>
<organism evidence="2 3">
    <name type="scientific">Nocardioides humi</name>
    <dbReference type="NCBI Taxonomy" id="449461"/>
    <lineage>
        <taxon>Bacteria</taxon>
        <taxon>Bacillati</taxon>
        <taxon>Actinomycetota</taxon>
        <taxon>Actinomycetes</taxon>
        <taxon>Propionibacteriales</taxon>
        <taxon>Nocardioidaceae</taxon>
        <taxon>Nocardioides</taxon>
    </lineage>
</organism>
<protein>
    <submittedName>
        <fullName evidence="2">Uncharacterized protein</fullName>
    </submittedName>
</protein>
<comment type="caution">
    <text evidence="2">The sequence shown here is derived from an EMBL/GenBank/DDBJ whole genome shotgun (WGS) entry which is preliminary data.</text>
</comment>
<dbReference type="RefSeq" id="WP_181410770.1">
    <property type="nucleotide sequence ID" value="NZ_BAAAOR010000028.1"/>
</dbReference>
<dbReference type="EMBL" id="BAAAOR010000028">
    <property type="protein sequence ID" value="GAA1531841.1"/>
    <property type="molecule type" value="Genomic_DNA"/>
</dbReference>
<name>A0ABN2B1G7_9ACTN</name>
<feature type="region of interest" description="Disordered" evidence="1">
    <location>
        <begin position="1"/>
        <end position="36"/>
    </location>
</feature>
<accession>A0ABN2B1G7</accession>
<sequence length="162" mass="17318">MIGQRGGRGIELDRPGRGGLVSEDLRRQDGSAAPQGGGVVIEGLQDPEAPAAIQRLTFGQQLGTAGRVSGGGVQHANVTGRIVGRLCQGMLQQLADRQHLALESTPEWTLGWALRHHNNLLAVVCVWWCRIDTTEASPERAGLRAGADVRGDVWGRAQTEMP</sequence>
<evidence type="ECO:0000313" key="3">
    <source>
        <dbReference type="Proteomes" id="UP001500842"/>
    </source>
</evidence>
<dbReference type="Proteomes" id="UP001500842">
    <property type="component" value="Unassembled WGS sequence"/>
</dbReference>
<gene>
    <name evidence="2" type="ORF">GCM10009788_38780</name>
</gene>
<evidence type="ECO:0000256" key="1">
    <source>
        <dbReference type="SAM" id="MobiDB-lite"/>
    </source>
</evidence>